<feature type="domain" description="Histidine kinase" evidence="11">
    <location>
        <begin position="237"/>
        <end position="442"/>
    </location>
</feature>
<evidence type="ECO:0000256" key="5">
    <source>
        <dbReference type="ARBA" id="ARBA00022679"/>
    </source>
</evidence>
<evidence type="ECO:0000256" key="10">
    <source>
        <dbReference type="SAM" id="Phobius"/>
    </source>
</evidence>
<dbReference type="Pfam" id="PF02518">
    <property type="entry name" value="HATPase_c"/>
    <property type="match status" value="1"/>
</dbReference>
<dbReference type="InterPro" id="IPR003594">
    <property type="entry name" value="HATPase_dom"/>
</dbReference>
<evidence type="ECO:0000313" key="12">
    <source>
        <dbReference type="EMBL" id="MDC0669440.1"/>
    </source>
</evidence>
<comment type="caution">
    <text evidence="12">The sequence shown here is derived from an EMBL/GenBank/DDBJ whole genome shotgun (WGS) entry which is preliminary data.</text>
</comment>
<gene>
    <name evidence="12" type="ORF">POL58_16920</name>
</gene>
<evidence type="ECO:0000259" key="11">
    <source>
        <dbReference type="PROSITE" id="PS50109"/>
    </source>
</evidence>
<dbReference type="EMBL" id="JAQNDN010000007">
    <property type="protein sequence ID" value="MDC0669440.1"/>
    <property type="molecule type" value="Genomic_DNA"/>
</dbReference>
<feature type="transmembrane region" description="Helical" evidence="10">
    <location>
        <begin position="12"/>
        <end position="39"/>
    </location>
</feature>
<dbReference type="SUPFAM" id="SSF55874">
    <property type="entry name" value="ATPase domain of HSP90 chaperone/DNA topoisomerase II/histidine kinase"/>
    <property type="match status" value="1"/>
</dbReference>
<dbReference type="Gene3D" id="3.30.565.10">
    <property type="entry name" value="Histidine kinase-like ATPase, C-terminal domain"/>
    <property type="match status" value="1"/>
</dbReference>
<organism evidence="12 13">
    <name type="scientific">Nannocystis radixulma</name>
    <dbReference type="NCBI Taxonomy" id="2995305"/>
    <lineage>
        <taxon>Bacteria</taxon>
        <taxon>Pseudomonadati</taxon>
        <taxon>Myxococcota</taxon>
        <taxon>Polyangia</taxon>
        <taxon>Nannocystales</taxon>
        <taxon>Nannocystaceae</taxon>
        <taxon>Nannocystis</taxon>
    </lineage>
</organism>
<dbReference type="GO" id="GO:0016301">
    <property type="term" value="F:kinase activity"/>
    <property type="evidence" value="ECO:0007669"/>
    <property type="project" value="UniProtKB-KW"/>
</dbReference>
<keyword evidence="6 10" id="KW-0812">Transmembrane</keyword>
<keyword evidence="4" id="KW-0597">Phosphoprotein</keyword>
<dbReference type="EC" id="2.7.13.3" evidence="3"/>
<keyword evidence="13" id="KW-1185">Reference proteome</keyword>
<name>A0ABT5B5N7_9BACT</name>
<dbReference type="PANTHER" id="PTHR45436">
    <property type="entry name" value="SENSOR HISTIDINE KINASE YKOH"/>
    <property type="match status" value="1"/>
</dbReference>
<keyword evidence="9 10" id="KW-0472">Membrane</keyword>
<evidence type="ECO:0000256" key="9">
    <source>
        <dbReference type="ARBA" id="ARBA00023136"/>
    </source>
</evidence>
<feature type="transmembrane region" description="Helical" evidence="10">
    <location>
        <begin position="149"/>
        <end position="170"/>
    </location>
</feature>
<dbReference type="PANTHER" id="PTHR45436:SF5">
    <property type="entry name" value="SENSOR HISTIDINE KINASE TRCS"/>
    <property type="match status" value="1"/>
</dbReference>
<keyword evidence="5" id="KW-0808">Transferase</keyword>
<dbReference type="Proteomes" id="UP001217838">
    <property type="component" value="Unassembled WGS sequence"/>
</dbReference>
<evidence type="ECO:0000256" key="6">
    <source>
        <dbReference type="ARBA" id="ARBA00022692"/>
    </source>
</evidence>
<dbReference type="Pfam" id="PF00512">
    <property type="entry name" value="HisKA"/>
    <property type="match status" value="1"/>
</dbReference>
<dbReference type="InterPro" id="IPR003661">
    <property type="entry name" value="HisK_dim/P_dom"/>
</dbReference>
<proteinExistence type="predicted"/>
<evidence type="ECO:0000313" key="13">
    <source>
        <dbReference type="Proteomes" id="UP001217838"/>
    </source>
</evidence>
<evidence type="ECO:0000256" key="7">
    <source>
        <dbReference type="ARBA" id="ARBA00022777"/>
    </source>
</evidence>
<evidence type="ECO:0000256" key="2">
    <source>
        <dbReference type="ARBA" id="ARBA00004370"/>
    </source>
</evidence>
<evidence type="ECO:0000256" key="4">
    <source>
        <dbReference type="ARBA" id="ARBA00022553"/>
    </source>
</evidence>
<sequence length="450" mass="48823">MRRRPSVVQTVLRVYLLSVIAFAVATLAVGSATALLVVVRRDDAHAAALARTLGTELRDHEADPRPQKDALIAPELQAEQWFGRRIEAWRGAQRIGGLGERGLLGSWAGEDGCEQARIGGEWCRVCAVQTDATTTIVVASPLAALVADVTALVVAMTLTALAVTVVLSLLGQRWLRRRLSSLAEFERRMGNLRVLERNQRIEGDWGVVEVDTLASTLNDLLERIQHAVEREQRFVADAAHELRSPLTRLHAQLELAHEELREGASPHERIAAATRTSQELGRTMEILLALARNQVPTDEAVDLDDVVATCVASLAPEHAARVQVQRCEGALVRGDELLLRLALGNLLDNALKYSPGMVEVRTDSREDAVTAQVDDHGPGLSEADLAKIRQPFVRGAHNARHIRGAGLGLALVDHVAALHGGSLALHNRGTGLQATLRLSVWRSAGASPRR</sequence>
<comment type="catalytic activity">
    <reaction evidence="1">
        <text>ATP + protein L-histidine = ADP + protein N-phospho-L-histidine.</text>
        <dbReference type="EC" id="2.7.13.3"/>
    </reaction>
</comment>
<dbReference type="InterPro" id="IPR005467">
    <property type="entry name" value="His_kinase_dom"/>
</dbReference>
<dbReference type="PRINTS" id="PR00344">
    <property type="entry name" value="BCTRLSENSOR"/>
</dbReference>
<dbReference type="SMART" id="SM00388">
    <property type="entry name" value="HisKA"/>
    <property type="match status" value="1"/>
</dbReference>
<keyword evidence="8 10" id="KW-1133">Transmembrane helix</keyword>
<dbReference type="RefSeq" id="WP_271999252.1">
    <property type="nucleotide sequence ID" value="NZ_JAQNDN010000007.1"/>
</dbReference>
<dbReference type="CDD" id="cd00082">
    <property type="entry name" value="HisKA"/>
    <property type="match status" value="1"/>
</dbReference>
<keyword evidence="7 12" id="KW-0418">Kinase</keyword>
<dbReference type="InterPro" id="IPR036097">
    <property type="entry name" value="HisK_dim/P_sf"/>
</dbReference>
<dbReference type="Gene3D" id="1.10.287.130">
    <property type="match status" value="1"/>
</dbReference>
<reference evidence="12 13" key="1">
    <citation type="submission" date="2022-11" db="EMBL/GenBank/DDBJ databases">
        <title>Minimal conservation of predation-associated metabolite biosynthetic gene clusters underscores biosynthetic potential of Myxococcota including descriptions for ten novel species: Archangium lansinium sp. nov., Myxococcus landrumus sp. nov., Nannocystis bai.</title>
        <authorList>
            <person name="Ahearne A."/>
            <person name="Stevens C."/>
            <person name="Dowd S."/>
        </authorList>
    </citation>
    <scope>NUCLEOTIDE SEQUENCE [LARGE SCALE GENOMIC DNA]</scope>
    <source>
        <strain evidence="12 13">NCELM</strain>
    </source>
</reference>
<dbReference type="InterPro" id="IPR050428">
    <property type="entry name" value="TCS_sensor_his_kinase"/>
</dbReference>
<comment type="subcellular location">
    <subcellularLocation>
        <location evidence="2">Membrane</location>
    </subcellularLocation>
</comment>
<dbReference type="InterPro" id="IPR036890">
    <property type="entry name" value="HATPase_C_sf"/>
</dbReference>
<dbReference type="PROSITE" id="PS50109">
    <property type="entry name" value="HIS_KIN"/>
    <property type="match status" value="1"/>
</dbReference>
<evidence type="ECO:0000256" key="8">
    <source>
        <dbReference type="ARBA" id="ARBA00022989"/>
    </source>
</evidence>
<dbReference type="CDD" id="cd00075">
    <property type="entry name" value="HATPase"/>
    <property type="match status" value="1"/>
</dbReference>
<dbReference type="SUPFAM" id="SSF47384">
    <property type="entry name" value="Homodimeric domain of signal transducing histidine kinase"/>
    <property type="match status" value="1"/>
</dbReference>
<accession>A0ABT5B5N7</accession>
<protein>
    <recommendedName>
        <fullName evidence="3">histidine kinase</fullName>
        <ecNumber evidence="3">2.7.13.3</ecNumber>
    </recommendedName>
</protein>
<dbReference type="SMART" id="SM00387">
    <property type="entry name" value="HATPase_c"/>
    <property type="match status" value="1"/>
</dbReference>
<evidence type="ECO:0000256" key="1">
    <source>
        <dbReference type="ARBA" id="ARBA00000085"/>
    </source>
</evidence>
<evidence type="ECO:0000256" key="3">
    <source>
        <dbReference type="ARBA" id="ARBA00012438"/>
    </source>
</evidence>
<dbReference type="InterPro" id="IPR004358">
    <property type="entry name" value="Sig_transdc_His_kin-like_C"/>
</dbReference>